<evidence type="ECO:0000256" key="1">
    <source>
        <dbReference type="SAM" id="MobiDB-lite"/>
    </source>
</evidence>
<dbReference type="Proteomes" id="UP001151760">
    <property type="component" value="Unassembled WGS sequence"/>
</dbReference>
<keyword evidence="2" id="KW-0548">Nucleotidyltransferase</keyword>
<feature type="compositionally biased region" description="Low complexity" evidence="1">
    <location>
        <begin position="190"/>
        <end position="209"/>
    </location>
</feature>
<dbReference type="PANTHER" id="PTHR33067">
    <property type="entry name" value="RNA-DIRECTED DNA POLYMERASE-RELATED"/>
    <property type="match status" value="1"/>
</dbReference>
<evidence type="ECO:0000313" key="3">
    <source>
        <dbReference type="Proteomes" id="UP001151760"/>
    </source>
</evidence>
<feature type="region of interest" description="Disordered" evidence="1">
    <location>
        <begin position="161"/>
        <end position="209"/>
    </location>
</feature>
<keyword evidence="3" id="KW-1185">Reference proteome</keyword>
<gene>
    <name evidence="2" type="ORF">Tco_0839782</name>
</gene>
<comment type="caution">
    <text evidence="2">The sequence shown here is derived from an EMBL/GenBank/DDBJ whole genome shotgun (WGS) entry which is preliminary data.</text>
</comment>
<reference evidence="2" key="2">
    <citation type="submission" date="2022-01" db="EMBL/GenBank/DDBJ databases">
        <authorList>
            <person name="Yamashiro T."/>
            <person name="Shiraishi A."/>
            <person name="Satake H."/>
            <person name="Nakayama K."/>
        </authorList>
    </citation>
    <scope>NUCLEOTIDE SEQUENCE</scope>
</reference>
<dbReference type="EMBL" id="BQNB010012577">
    <property type="protein sequence ID" value="GJT05320.1"/>
    <property type="molecule type" value="Genomic_DNA"/>
</dbReference>
<dbReference type="GO" id="GO:0003964">
    <property type="term" value="F:RNA-directed DNA polymerase activity"/>
    <property type="evidence" value="ECO:0007669"/>
    <property type="project" value="UniProtKB-KW"/>
</dbReference>
<evidence type="ECO:0000313" key="2">
    <source>
        <dbReference type="EMBL" id="GJT05320.1"/>
    </source>
</evidence>
<dbReference type="Gene3D" id="2.40.70.10">
    <property type="entry name" value="Acid Proteases"/>
    <property type="match status" value="1"/>
</dbReference>
<feature type="region of interest" description="Disordered" evidence="1">
    <location>
        <begin position="227"/>
        <end position="262"/>
    </location>
</feature>
<organism evidence="2 3">
    <name type="scientific">Tanacetum coccineum</name>
    <dbReference type="NCBI Taxonomy" id="301880"/>
    <lineage>
        <taxon>Eukaryota</taxon>
        <taxon>Viridiplantae</taxon>
        <taxon>Streptophyta</taxon>
        <taxon>Embryophyta</taxon>
        <taxon>Tracheophyta</taxon>
        <taxon>Spermatophyta</taxon>
        <taxon>Magnoliopsida</taxon>
        <taxon>eudicotyledons</taxon>
        <taxon>Gunneridae</taxon>
        <taxon>Pentapetalae</taxon>
        <taxon>asterids</taxon>
        <taxon>campanulids</taxon>
        <taxon>Asterales</taxon>
        <taxon>Asteraceae</taxon>
        <taxon>Asteroideae</taxon>
        <taxon>Anthemideae</taxon>
        <taxon>Anthemidinae</taxon>
        <taxon>Tanacetum</taxon>
    </lineage>
</organism>
<keyword evidence="2" id="KW-0808">Transferase</keyword>
<name>A0ABQ5ARN1_9ASTR</name>
<proteinExistence type="predicted"/>
<dbReference type="InterPro" id="IPR021109">
    <property type="entry name" value="Peptidase_aspartic_dom_sf"/>
</dbReference>
<feature type="compositionally biased region" description="Polar residues" evidence="1">
    <location>
        <begin position="163"/>
        <end position="173"/>
    </location>
</feature>
<protein>
    <submittedName>
        <fullName evidence="2">Reverse transcriptase domain-containing protein</fullName>
    </submittedName>
</protein>
<dbReference type="PANTHER" id="PTHR33067:SF9">
    <property type="entry name" value="RNA-DIRECTED DNA POLYMERASE"/>
    <property type="match status" value="1"/>
</dbReference>
<sequence>MLKSLLSNKEKLIELANILVSENCSAVILKKLPKNLGDPGKFLIPCGFNELKYKALADLGASINLMPLSVGKFTFPADFVIVDYKSDPRVPLILGRPFLRTARALIDVHGEEMILRDGNERLILNMRHDTSSYSNEPHQESINMIDVYNVSHEEILKDLFATNHPSGNPTSFSHPDLTSPEVINPLSGIPTPISEPETKSSSSPPTLTSIEESELIWEEFEAYLASDSFPPGNSNPSSPLPPFHNSLSGSTTSSSPSLPISETSDYSLEEFADELAHITFPPGNDDLPFDAESDLRELEYLLNHDPIKEMDSILEDSVDKNSLDDNLDDTISEMFTDEHALDYSSPPLWDDYDDELFDLETVNDNTYDDPFDSKEEKIKESKLLIDELDPPRSSDFLPFPECDSVFYEDFSEVDALPSNNNEDKVFNPGILIHENLFEVTNLATMEKNVKKTTNASLILEDLNPLSLYELPFQKEVPGSETLLSFSFENEEKVFNPGIVTSKGVHTSLLPELSHRGTKTFKVLTILESLMEIFPCSFREDIRVLDVSCLHFYPP</sequence>
<reference evidence="2" key="1">
    <citation type="journal article" date="2022" name="Int. J. Mol. Sci.">
        <title>Draft Genome of Tanacetum Coccineum: Genomic Comparison of Closely Related Tanacetum-Family Plants.</title>
        <authorList>
            <person name="Yamashiro T."/>
            <person name="Shiraishi A."/>
            <person name="Nakayama K."/>
            <person name="Satake H."/>
        </authorList>
    </citation>
    <scope>NUCLEOTIDE SEQUENCE</scope>
</reference>
<keyword evidence="2" id="KW-0695">RNA-directed DNA polymerase</keyword>
<accession>A0ABQ5ARN1</accession>
<dbReference type="CDD" id="cd00303">
    <property type="entry name" value="retropepsin_like"/>
    <property type="match status" value="1"/>
</dbReference>
<feature type="compositionally biased region" description="Low complexity" evidence="1">
    <location>
        <begin position="228"/>
        <end position="262"/>
    </location>
</feature>